<keyword evidence="4" id="KW-1185">Reference proteome</keyword>
<dbReference type="SUPFAM" id="SSF55347">
    <property type="entry name" value="Glyceraldehyde-3-phosphate dehydrogenase-like, C-terminal domain"/>
    <property type="match status" value="1"/>
</dbReference>
<reference evidence="3" key="1">
    <citation type="journal article" date="2014" name="Int. J. Syst. Evol. Microbiol.">
        <title>Complete genome sequence of Corynebacterium casei LMG S-19264T (=DSM 44701T), isolated from a smear-ripened cheese.</title>
        <authorList>
            <consortium name="US DOE Joint Genome Institute (JGI-PGF)"/>
            <person name="Walter F."/>
            <person name="Albersmeier A."/>
            <person name="Kalinowski J."/>
            <person name="Ruckert C."/>
        </authorList>
    </citation>
    <scope>NUCLEOTIDE SEQUENCE</scope>
    <source>
        <strain evidence="3">CGMCC 1.15454</strain>
    </source>
</reference>
<evidence type="ECO:0000313" key="4">
    <source>
        <dbReference type="Proteomes" id="UP000621492"/>
    </source>
</evidence>
<dbReference type="SUPFAM" id="SSF51735">
    <property type="entry name" value="NAD(P)-binding Rossmann-fold domains"/>
    <property type="match status" value="1"/>
</dbReference>
<organism evidence="3 4">
    <name type="scientific">Lentibacillus populi</name>
    <dbReference type="NCBI Taxonomy" id="1827502"/>
    <lineage>
        <taxon>Bacteria</taxon>
        <taxon>Bacillati</taxon>
        <taxon>Bacillota</taxon>
        <taxon>Bacilli</taxon>
        <taxon>Bacillales</taxon>
        <taxon>Bacillaceae</taxon>
        <taxon>Lentibacillus</taxon>
    </lineage>
</organism>
<evidence type="ECO:0000259" key="1">
    <source>
        <dbReference type="Pfam" id="PF01408"/>
    </source>
</evidence>
<feature type="domain" description="Gfo/Idh/MocA-like oxidoreductase N-terminal" evidence="1">
    <location>
        <begin position="5"/>
        <end position="121"/>
    </location>
</feature>
<dbReference type="RefSeq" id="WP_088049862.1">
    <property type="nucleotide sequence ID" value="NZ_BMJD01000060.1"/>
</dbReference>
<dbReference type="Pfam" id="PF21378">
    <property type="entry name" value="YceM-like_C"/>
    <property type="match status" value="1"/>
</dbReference>
<dbReference type="InterPro" id="IPR051317">
    <property type="entry name" value="Gfo/Idh/MocA_oxidoreduct"/>
</dbReference>
<dbReference type="AlphaFoldDB" id="A0A9W5U1Z7"/>
<evidence type="ECO:0000313" key="3">
    <source>
        <dbReference type="EMBL" id="GGB60518.1"/>
    </source>
</evidence>
<dbReference type="Proteomes" id="UP000621492">
    <property type="component" value="Unassembled WGS sequence"/>
</dbReference>
<dbReference type="GO" id="GO:0000166">
    <property type="term" value="F:nucleotide binding"/>
    <property type="evidence" value="ECO:0007669"/>
    <property type="project" value="InterPro"/>
</dbReference>
<dbReference type="Gene3D" id="3.30.360.10">
    <property type="entry name" value="Dihydrodipicolinate Reductase, domain 2"/>
    <property type="match status" value="1"/>
</dbReference>
<comment type="caution">
    <text evidence="3">The sequence shown here is derived from an EMBL/GenBank/DDBJ whole genome shotgun (WGS) entry which is preliminary data.</text>
</comment>
<dbReference type="PANTHER" id="PTHR43708:SF4">
    <property type="entry name" value="OXIDOREDUCTASE YCEM-RELATED"/>
    <property type="match status" value="1"/>
</dbReference>
<protein>
    <submittedName>
        <fullName evidence="3">Virulence factor MviM</fullName>
    </submittedName>
</protein>
<sequence>MKKPRIGMIGLGGIAQKAYLPVLTKETDWIFAGAFSPSVKKRQHICKQYRIQEFASLTALTQHCDAVFVHSSTASHYDVVSELLNKGKDVYVDKPLAATVSEAEKLVNLSEKNGRRLMVGFNRRFAPMYVEAKEKCNDLAWVRFEKHRISGIGIDSYSYTMLDDYIHLIDTVRWLADENLQVLYNNIHLNNKNQLIYAQHTYETSHKVAFHTAMHRNAGINLEQLELFCEEKTIRVKNMQTMEVEQNDMRVVKQPSSWETILKLRGFEGAIGSFIDCVHNDVRPVVDGEEGLKSQIAMENLLNR</sequence>
<name>A0A9W5U1Z7_9BACI</name>
<accession>A0A9W5U1Z7</accession>
<dbReference type="EMBL" id="BMJD01000060">
    <property type="protein sequence ID" value="GGB60518.1"/>
    <property type="molecule type" value="Genomic_DNA"/>
</dbReference>
<dbReference type="Gene3D" id="3.40.50.720">
    <property type="entry name" value="NAD(P)-binding Rossmann-like Domain"/>
    <property type="match status" value="1"/>
</dbReference>
<dbReference type="PANTHER" id="PTHR43708">
    <property type="entry name" value="CONSERVED EXPRESSED OXIDOREDUCTASE (EUROFUNG)"/>
    <property type="match status" value="1"/>
</dbReference>
<dbReference type="InterPro" id="IPR036291">
    <property type="entry name" value="NAD(P)-bd_dom_sf"/>
</dbReference>
<dbReference type="InterPro" id="IPR048477">
    <property type="entry name" value="YceM-like_C"/>
</dbReference>
<proteinExistence type="predicted"/>
<reference evidence="3" key="2">
    <citation type="submission" date="2020-09" db="EMBL/GenBank/DDBJ databases">
        <authorList>
            <person name="Sun Q."/>
            <person name="Zhou Y."/>
        </authorList>
    </citation>
    <scope>NUCLEOTIDE SEQUENCE</scope>
    <source>
        <strain evidence="3">CGMCC 1.15454</strain>
    </source>
</reference>
<gene>
    <name evidence="3" type="ORF">GCM10011409_42330</name>
</gene>
<feature type="domain" description="YceM-like C-terminal" evidence="2">
    <location>
        <begin position="127"/>
        <end position="247"/>
    </location>
</feature>
<dbReference type="Pfam" id="PF01408">
    <property type="entry name" value="GFO_IDH_MocA"/>
    <property type="match status" value="1"/>
</dbReference>
<evidence type="ECO:0000259" key="2">
    <source>
        <dbReference type="Pfam" id="PF21378"/>
    </source>
</evidence>
<dbReference type="InterPro" id="IPR000683">
    <property type="entry name" value="Gfo/Idh/MocA-like_OxRdtase_N"/>
</dbReference>